<dbReference type="InterPro" id="IPR013784">
    <property type="entry name" value="Carb-bd-like_fold"/>
</dbReference>
<feature type="region of interest" description="Disordered" evidence="1">
    <location>
        <begin position="437"/>
        <end position="489"/>
    </location>
</feature>
<dbReference type="RefSeq" id="XP_003057798.1">
    <property type="nucleotide sequence ID" value="XM_003057752.1"/>
</dbReference>
<dbReference type="InterPro" id="IPR013783">
    <property type="entry name" value="Ig-like_fold"/>
</dbReference>
<dbReference type="GeneID" id="9683602"/>
<feature type="region of interest" description="Disordered" evidence="1">
    <location>
        <begin position="346"/>
        <end position="382"/>
    </location>
</feature>
<feature type="compositionally biased region" description="Low complexity" evidence="1">
    <location>
        <begin position="437"/>
        <end position="449"/>
    </location>
</feature>
<dbReference type="Gene3D" id="2.60.40.10">
    <property type="entry name" value="Immunoglobulins"/>
    <property type="match status" value="1"/>
</dbReference>
<evidence type="ECO:0000256" key="1">
    <source>
        <dbReference type="SAM" id="MobiDB-lite"/>
    </source>
</evidence>
<dbReference type="SUPFAM" id="SSF49452">
    <property type="entry name" value="Starch-binding domain-like"/>
    <property type="match status" value="1"/>
</dbReference>
<dbReference type="EMBL" id="GG663738">
    <property type="protein sequence ID" value="EEH57749.1"/>
    <property type="molecule type" value="Genomic_DNA"/>
</dbReference>
<evidence type="ECO:0000313" key="3">
    <source>
        <dbReference type="EMBL" id="EEH57749.1"/>
    </source>
</evidence>
<reference evidence="3 4" key="1">
    <citation type="journal article" date="2009" name="Science">
        <title>Green evolution and dynamic adaptations revealed by genomes of the marine picoeukaryotes Micromonas.</title>
        <authorList>
            <person name="Worden A.Z."/>
            <person name="Lee J.H."/>
            <person name="Mock T."/>
            <person name="Rouze P."/>
            <person name="Simmons M.P."/>
            <person name="Aerts A.L."/>
            <person name="Allen A.E."/>
            <person name="Cuvelier M.L."/>
            <person name="Derelle E."/>
            <person name="Everett M.V."/>
            <person name="Foulon E."/>
            <person name="Grimwood J."/>
            <person name="Gundlach H."/>
            <person name="Henrissat B."/>
            <person name="Napoli C."/>
            <person name="McDonald S.M."/>
            <person name="Parker M.S."/>
            <person name="Rombauts S."/>
            <person name="Salamov A."/>
            <person name="Von Dassow P."/>
            <person name="Badger J.H."/>
            <person name="Coutinho P.M."/>
            <person name="Demir E."/>
            <person name="Dubchak I."/>
            <person name="Gentemann C."/>
            <person name="Eikrem W."/>
            <person name="Gready J.E."/>
            <person name="John U."/>
            <person name="Lanier W."/>
            <person name="Lindquist E.A."/>
            <person name="Lucas S."/>
            <person name="Mayer K.F."/>
            <person name="Moreau H."/>
            <person name="Not F."/>
            <person name="Otillar R."/>
            <person name="Panaud O."/>
            <person name="Pangilinan J."/>
            <person name="Paulsen I."/>
            <person name="Piegu B."/>
            <person name="Poliakov A."/>
            <person name="Robbens S."/>
            <person name="Schmutz J."/>
            <person name="Toulza E."/>
            <person name="Wyss T."/>
            <person name="Zelensky A."/>
            <person name="Zhou K."/>
            <person name="Armbrust E.V."/>
            <person name="Bhattacharya D."/>
            <person name="Goodenough U.W."/>
            <person name="Van de Peer Y."/>
            <person name="Grigoriev I.V."/>
        </authorList>
    </citation>
    <scope>NUCLEOTIDE SEQUENCE [LARGE SCALE GENOMIC DNA]</scope>
    <source>
        <strain evidence="3 4">CCMP1545</strain>
    </source>
</reference>
<name>C1MQQ0_MICPC</name>
<sequence length="524" mass="56264">MASALSSRVAATDVSFSPRTPARRRASTDARPRRSISRGGGVRASASRGRGQDHPLFDVAARDVSRSYATSVGTPTDPTPTLPPGTIGGVVFVSSFLAALLRKRARRSGSSSDADLRRKFRGDLIRQRLKRAVGRNWMGQTMSLGRSNDATEVDTRERDFAGDRLRSTRDIAFARASGLVRADKTKPREEDVAWTLAATRRNAVAAAEFAAVSRGERLNGASMTSPPRSQSQSRQQQQQQQQSSTDVPITLCVTCPVRPGQRVAVLGEPAAFGGWDASRAALLDRVGEDRWQKACRVPAGEMEYRYALVYVRPNGEVVLETEVGGPRTRRVSSDAGPGGGNALMIDETSPVFGAPAGASPARGERAPARRPPRREKRESEEVIRKRATRVAERHDVDVDTALEVLRLVKNDERLAGKLLGTMTRGIGGGGGAAAAAAARRAPAPARARASPPPSPRRADAWRPTTPVAEDDRTAAAANSGSGYDPDVSETFMSSDVKVVEDLSDVSDEELARLIGDLQRELDES</sequence>
<dbReference type="KEGG" id="mpp:MICPUCDRAFT_67435"/>
<dbReference type="InterPro" id="IPR002044">
    <property type="entry name" value="CBM20"/>
</dbReference>
<feature type="region of interest" description="Disordered" evidence="1">
    <location>
        <begin position="216"/>
        <end position="245"/>
    </location>
</feature>
<dbReference type="Pfam" id="PF00686">
    <property type="entry name" value="CBM_20"/>
    <property type="match status" value="1"/>
</dbReference>
<dbReference type="OMA" id="STRDIAF"/>
<dbReference type="AlphaFoldDB" id="C1MQQ0"/>
<dbReference type="PROSITE" id="PS51166">
    <property type="entry name" value="CBM20"/>
    <property type="match status" value="1"/>
</dbReference>
<proteinExistence type="predicted"/>
<protein>
    <submittedName>
        <fullName evidence="3">Predicted protein</fullName>
    </submittedName>
</protein>
<feature type="region of interest" description="Disordered" evidence="1">
    <location>
        <begin position="1"/>
        <end position="56"/>
    </location>
</feature>
<dbReference type="SMART" id="SM01065">
    <property type="entry name" value="CBM_2"/>
    <property type="match status" value="1"/>
</dbReference>
<dbReference type="GO" id="GO:2001070">
    <property type="term" value="F:starch binding"/>
    <property type="evidence" value="ECO:0007669"/>
    <property type="project" value="InterPro"/>
</dbReference>
<feature type="domain" description="CBM20" evidence="2">
    <location>
        <begin position="241"/>
        <end position="354"/>
    </location>
</feature>
<dbReference type="OrthoDB" id="10673928at2759"/>
<keyword evidence="4" id="KW-1185">Reference proteome</keyword>
<feature type="compositionally biased region" description="Low complexity" evidence="1">
    <location>
        <begin position="225"/>
        <end position="244"/>
    </location>
</feature>
<gene>
    <name evidence="3" type="ORF">MICPUCDRAFT_67435</name>
</gene>
<evidence type="ECO:0000259" key="2">
    <source>
        <dbReference type="PROSITE" id="PS51166"/>
    </source>
</evidence>
<organism evidence="4">
    <name type="scientific">Micromonas pusilla (strain CCMP1545)</name>
    <name type="common">Picoplanktonic green alga</name>
    <dbReference type="NCBI Taxonomy" id="564608"/>
    <lineage>
        <taxon>Eukaryota</taxon>
        <taxon>Viridiplantae</taxon>
        <taxon>Chlorophyta</taxon>
        <taxon>Mamiellophyceae</taxon>
        <taxon>Mamiellales</taxon>
        <taxon>Mamiellaceae</taxon>
        <taxon>Micromonas</taxon>
    </lineage>
</organism>
<accession>C1MQQ0</accession>
<dbReference type="Proteomes" id="UP000001876">
    <property type="component" value="Unassembled WGS sequence"/>
</dbReference>
<evidence type="ECO:0000313" key="4">
    <source>
        <dbReference type="Proteomes" id="UP000001876"/>
    </source>
</evidence>